<reference evidence="1" key="1">
    <citation type="submission" date="2019-12" db="EMBL/GenBank/DDBJ databases">
        <title>An insight into the sialome of adult female Ixodes ricinus ticks feeding for 6 days.</title>
        <authorList>
            <person name="Perner J."/>
            <person name="Ribeiro J.M.C."/>
        </authorList>
    </citation>
    <scope>NUCLEOTIDE SEQUENCE</scope>
    <source>
        <strain evidence="1">Semi-engorged</strain>
        <tissue evidence="1">Salivary glands</tissue>
    </source>
</reference>
<accession>A0A6B0UCA4</accession>
<evidence type="ECO:0000313" key="1">
    <source>
        <dbReference type="EMBL" id="MXU86827.1"/>
    </source>
</evidence>
<name>A0A6B0UCA4_IXORI</name>
<protein>
    <submittedName>
        <fullName evidence="1">Uncharacterized protein</fullName>
    </submittedName>
</protein>
<proteinExistence type="predicted"/>
<sequence length="93" mass="10388">MFSPSLLKTLITWLAEPQAKASKAGCTAMAVTSMLVARVRVEHVWPRSQKRTSPVTQPLVMRRSRTLRCTSTIQLLCSRRVMMRQSAGGSLRS</sequence>
<organism evidence="1">
    <name type="scientific">Ixodes ricinus</name>
    <name type="common">Common tick</name>
    <name type="synonym">Acarus ricinus</name>
    <dbReference type="NCBI Taxonomy" id="34613"/>
    <lineage>
        <taxon>Eukaryota</taxon>
        <taxon>Metazoa</taxon>
        <taxon>Ecdysozoa</taxon>
        <taxon>Arthropoda</taxon>
        <taxon>Chelicerata</taxon>
        <taxon>Arachnida</taxon>
        <taxon>Acari</taxon>
        <taxon>Parasitiformes</taxon>
        <taxon>Ixodida</taxon>
        <taxon>Ixodoidea</taxon>
        <taxon>Ixodidae</taxon>
        <taxon>Ixodinae</taxon>
        <taxon>Ixodes</taxon>
    </lineage>
</organism>
<dbReference type="EMBL" id="GIFC01004744">
    <property type="protein sequence ID" value="MXU86827.1"/>
    <property type="molecule type" value="Transcribed_RNA"/>
</dbReference>
<dbReference type="AlphaFoldDB" id="A0A6B0UCA4"/>